<comment type="catalytic activity">
    <reaction evidence="5">
        <text>pretRNA = a 3'-half-tRNA molecule with a 5'-OH end + a 5'-half-tRNA molecule with a 2',3'-cyclic phosphate end + an intron with a 2',3'-cyclic phosphate and a 5'-hydroxyl terminus.</text>
        <dbReference type="EC" id="4.6.1.16"/>
    </reaction>
</comment>
<evidence type="ECO:0000256" key="5">
    <source>
        <dbReference type="ARBA" id="ARBA00034031"/>
    </source>
</evidence>
<organism evidence="12 13">
    <name type="scientific">Alternaria panax</name>
    <dbReference type="NCBI Taxonomy" id="48097"/>
    <lineage>
        <taxon>Eukaryota</taxon>
        <taxon>Fungi</taxon>
        <taxon>Dikarya</taxon>
        <taxon>Ascomycota</taxon>
        <taxon>Pezizomycotina</taxon>
        <taxon>Dothideomycetes</taxon>
        <taxon>Pleosporomycetidae</taxon>
        <taxon>Pleosporales</taxon>
        <taxon>Pleosporineae</taxon>
        <taxon>Pleosporaceae</taxon>
        <taxon>Alternaria</taxon>
        <taxon>Alternaria sect. Panax</taxon>
    </lineage>
</organism>
<dbReference type="PANTHER" id="PTHR13070">
    <property type="entry name" value="TRNA-SPLICING ENDONUCLEASE SUBUNIT SEN34-RELATED"/>
    <property type="match status" value="1"/>
</dbReference>
<keyword evidence="12" id="KW-0378">Hydrolase</keyword>
<keyword evidence="13" id="KW-1185">Reference proteome</keyword>
<feature type="compositionally biased region" description="Polar residues" evidence="9">
    <location>
        <begin position="148"/>
        <end position="160"/>
    </location>
</feature>
<evidence type="ECO:0000256" key="1">
    <source>
        <dbReference type="ARBA" id="ARBA00008078"/>
    </source>
</evidence>
<dbReference type="GO" id="GO:0000379">
    <property type="term" value="P:tRNA-type intron splice site recognition and cleavage"/>
    <property type="evidence" value="ECO:0007669"/>
    <property type="project" value="TreeGrafter"/>
</dbReference>
<evidence type="ECO:0000256" key="3">
    <source>
        <dbReference type="ARBA" id="ARBA00022694"/>
    </source>
</evidence>
<dbReference type="SUPFAM" id="SSF53032">
    <property type="entry name" value="tRNA-intron endonuclease catalytic domain-like"/>
    <property type="match status" value="1"/>
</dbReference>
<feature type="domain" description="tRNA intron endonuclease catalytic" evidence="10">
    <location>
        <begin position="294"/>
        <end position="365"/>
    </location>
</feature>
<feature type="compositionally biased region" description="Basic and acidic residues" evidence="9">
    <location>
        <begin position="106"/>
        <end position="143"/>
    </location>
</feature>
<dbReference type="GO" id="GO:0000213">
    <property type="term" value="F:tRNA-intron lyase activity"/>
    <property type="evidence" value="ECO:0007669"/>
    <property type="project" value="UniProtKB-EC"/>
</dbReference>
<keyword evidence="12" id="KW-0540">Nuclease</keyword>
<reference evidence="12" key="1">
    <citation type="submission" date="2021-07" db="EMBL/GenBank/DDBJ databases">
        <title>Genome Resource of American Ginseng Black Spot Pathogen Alternaria panax.</title>
        <authorList>
            <person name="Qiu C."/>
            <person name="Wang W."/>
            <person name="Liu Z."/>
        </authorList>
    </citation>
    <scope>NUCLEOTIDE SEQUENCE</scope>
    <source>
        <strain evidence="12">BNCC115425</strain>
    </source>
</reference>
<dbReference type="InterPro" id="IPR059049">
    <property type="entry name" value="TSEN34_N"/>
</dbReference>
<evidence type="ECO:0000256" key="7">
    <source>
        <dbReference type="ARBA" id="ARBA00075884"/>
    </source>
</evidence>
<evidence type="ECO:0000259" key="10">
    <source>
        <dbReference type="Pfam" id="PF01974"/>
    </source>
</evidence>
<comment type="similarity">
    <text evidence="1">Belongs to the tRNA-intron endonuclease family.</text>
</comment>
<keyword evidence="4 12" id="KW-0456">Lyase</keyword>
<dbReference type="InterPro" id="IPR036167">
    <property type="entry name" value="tRNA_intron_Endo_cat-like_sf"/>
</dbReference>
<dbReference type="FunFam" id="3.40.1350.10:FF:000008">
    <property type="entry name" value="tRNA-splicing endonuclease subunit Sen34"/>
    <property type="match status" value="1"/>
</dbReference>
<dbReference type="Pfam" id="PF01974">
    <property type="entry name" value="tRNA_int_endo"/>
    <property type="match status" value="1"/>
</dbReference>
<dbReference type="InterPro" id="IPR011856">
    <property type="entry name" value="tRNA_endonuc-like_dom_sf"/>
</dbReference>
<evidence type="ECO:0000313" key="13">
    <source>
        <dbReference type="Proteomes" id="UP001199106"/>
    </source>
</evidence>
<evidence type="ECO:0000256" key="4">
    <source>
        <dbReference type="ARBA" id="ARBA00023239"/>
    </source>
</evidence>
<dbReference type="Gene3D" id="3.40.1350.10">
    <property type="match status" value="1"/>
</dbReference>
<dbReference type="PANTHER" id="PTHR13070:SF0">
    <property type="entry name" value="TRNA-SPLICING ENDONUCLEASE SUBUNIT SEN34"/>
    <property type="match status" value="1"/>
</dbReference>
<keyword evidence="12" id="KW-0255">Endonuclease</keyword>
<feature type="region of interest" description="Disordered" evidence="9">
    <location>
        <begin position="240"/>
        <end position="260"/>
    </location>
</feature>
<dbReference type="AlphaFoldDB" id="A0AAD4IHL9"/>
<evidence type="ECO:0000256" key="9">
    <source>
        <dbReference type="SAM" id="MobiDB-lite"/>
    </source>
</evidence>
<evidence type="ECO:0000256" key="6">
    <source>
        <dbReference type="ARBA" id="ARBA00059865"/>
    </source>
</evidence>
<dbReference type="EMBL" id="JAANER010000002">
    <property type="protein sequence ID" value="KAG9194566.1"/>
    <property type="molecule type" value="Genomic_DNA"/>
</dbReference>
<protein>
    <recommendedName>
        <fullName evidence="2">tRNA-intron lyase</fullName>
        <ecNumber evidence="2">4.6.1.16</ecNumber>
    </recommendedName>
    <alternativeName>
        <fullName evidence="7 8">tRNA-intron endonuclease SEN34</fullName>
    </alternativeName>
</protein>
<dbReference type="Proteomes" id="UP001199106">
    <property type="component" value="Unassembled WGS sequence"/>
</dbReference>
<dbReference type="CDD" id="cd22363">
    <property type="entry name" value="tRNA-intron_lyase_C"/>
    <property type="match status" value="1"/>
</dbReference>
<evidence type="ECO:0000259" key="11">
    <source>
        <dbReference type="Pfam" id="PF26577"/>
    </source>
</evidence>
<name>A0AAD4IHL9_9PLEO</name>
<dbReference type="InterPro" id="IPR006677">
    <property type="entry name" value="tRNA_intron_Endonuc_cat-like"/>
</dbReference>
<evidence type="ECO:0000256" key="2">
    <source>
        <dbReference type="ARBA" id="ARBA00012573"/>
    </source>
</evidence>
<gene>
    <name evidence="12" type="ORF">G6011_04601</name>
</gene>
<sequence length="389" mass="41971">MAAAPAPKPVKEPFPISCVAGRYLLFDVDVIAHCRRSHNICGLLVGTIPNLSQQNVFLGVPLELMPEEARVLVDKGAAYVVDDAQAHQKAFAEMSREDRLRYMEEMDKRGDEVTKEQTELAERRKEKALKEKGLKREQVEKDSVGSVAASTTSEDTLQADDSSVASSGLGFIMKGSSFSDSRAPEKAAKVISSPASSVTDSSDLGSSGLGFIMKGSSFSDSWVQVKAPKIDSTEVSLFDAAPPSPAPEPAVPVQDSAPKGVAAQKHYVTPTTSYPPLPTPAKDPSVPPPAVPDSYPLFRYLHSKGYYHMPGLRFGCHYNVYPGDPLRYHSHFAATGLGWDQKFDLLDVVGGGRLGTGTKKAYMIGGENPEVDAHEDESVRAFSVEWAAI</sequence>
<comment type="caution">
    <text evidence="12">The sequence shown here is derived from an EMBL/GenBank/DDBJ whole genome shotgun (WGS) entry which is preliminary data.</text>
</comment>
<dbReference type="EC" id="4.6.1.16" evidence="2"/>
<feature type="region of interest" description="Disordered" evidence="9">
    <location>
        <begin position="106"/>
        <end position="160"/>
    </location>
</feature>
<evidence type="ECO:0000256" key="8">
    <source>
        <dbReference type="ARBA" id="ARBA00076724"/>
    </source>
</evidence>
<keyword evidence="3" id="KW-0819">tRNA processing</keyword>
<dbReference type="Pfam" id="PF26577">
    <property type="entry name" value="TSEN34_N"/>
    <property type="match status" value="1"/>
</dbReference>
<evidence type="ECO:0000313" key="12">
    <source>
        <dbReference type="EMBL" id="KAG9194566.1"/>
    </source>
</evidence>
<dbReference type="GO" id="GO:0005634">
    <property type="term" value="C:nucleus"/>
    <property type="evidence" value="ECO:0007669"/>
    <property type="project" value="UniProtKB-ARBA"/>
</dbReference>
<feature type="compositionally biased region" description="Pro residues" evidence="9">
    <location>
        <begin position="273"/>
        <end position="288"/>
    </location>
</feature>
<accession>A0AAD4IHL9</accession>
<feature type="domain" description="TSEN34 N-terminal" evidence="11">
    <location>
        <begin position="15"/>
        <end position="83"/>
    </location>
</feature>
<proteinExistence type="inferred from homology"/>
<feature type="region of interest" description="Disordered" evidence="9">
    <location>
        <begin position="269"/>
        <end position="288"/>
    </location>
</feature>
<comment type="function">
    <text evidence="6">Constitutes one of the two catalytic subunit of the tRNA-splicing endonuclease complex, a complex responsible for identification and cleavage of the splice sites in pre-tRNA. It cleaves pre-tRNA at the 5'- and 3'-splice sites to release the intron. The products are an intron and two tRNA half-molecules bearing 2',3'-cyclic phosphate and 5'-OH termini. There are no conserved sequences at the splice sites, but the intron is invariably located at the same site in the gene, placing the splice sites an invariant distance from the constant structural features of the tRNA body. It probably carries the active site for 3'-splice site cleavage.</text>
</comment>
<dbReference type="GO" id="GO:0003676">
    <property type="term" value="F:nucleic acid binding"/>
    <property type="evidence" value="ECO:0007669"/>
    <property type="project" value="InterPro"/>
</dbReference>